<dbReference type="Pfam" id="PF13509">
    <property type="entry name" value="S1_2"/>
    <property type="match status" value="1"/>
</dbReference>
<dbReference type="PANTHER" id="PTHR37296:SF1">
    <property type="entry name" value="CONSERVED VIRULENCE FACTOR B"/>
    <property type="match status" value="1"/>
</dbReference>
<sequence length="285" mass="31684">MLLGEFMVEIGQINKMVISRVSDGGSFLKLSDEIDEVFMPNNLGPLSPVVGQAVDAFVYVDTAGKLVATDQTPSAVVGEYALMRAIEVQEFGAFFDWGIDKDLLVPGNQQKMRVRKFEDHIVRVCIEEETDRVFGSTKLGKYISESNFDITKGDEVEIVVAHKSELGYRVIINKKFIGMIYDSEIFQDIQVGGKYSANVKKIRDDGLVDISLQPLGVKNMLDSKEVILEFLKDQGGSSHLNDKSSPEDIKRSLNMSKKTFKAAIGMLYKDKKIAISKSGIELLKV</sequence>
<evidence type="ECO:0008006" key="6">
    <source>
        <dbReference type="Google" id="ProtNLM"/>
    </source>
</evidence>
<evidence type="ECO:0000313" key="5">
    <source>
        <dbReference type="Proteomes" id="UP000008963"/>
    </source>
</evidence>
<evidence type="ECO:0000256" key="1">
    <source>
        <dbReference type="PIRNR" id="PIRNR012524"/>
    </source>
</evidence>
<dbReference type="InterPro" id="IPR039566">
    <property type="entry name" value="CvfB_S1_st"/>
</dbReference>
<dbReference type="InterPro" id="IPR014464">
    <property type="entry name" value="CvfB_fam"/>
</dbReference>
<gene>
    <name evidence="4" type="ordered locus">BMS_0898</name>
</gene>
<dbReference type="EMBL" id="FQ312005">
    <property type="protein sequence ID" value="CBW25789.1"/>
    <property type="molecule type" value="Genomic_DNA"/>
</dbReference>
<dbReference type="InterPro" id="IPR040764">
    <property type="entry name" value="CvfB_WH"/>
</dbReference>
<dbReference type="KEGG" id="bmx:BMS_0898"/>
<dbReference type="InterPro" id="IPR036388">
    <property type="entry name" value="WH-like_DNA-bd_sf"/>
</dbReference>
<name>E1WX88_HALMS</name>
<proteinExistence type="inferred from homology"/>
<protein>
    <recommendedName>
        <fullName evidence="6">S1 motif domain-containing protein</fullName>
    </recommendedName>
</protein>
<dbReference type="AlphaFoldDB" id="E1WX88"/>
<dbReference type="STRING" id="862908.BMS_0898"/>
<dbReference type="HOGENOM" id="CLU_064885_1_0_7"/>
<evidence type="ECO:0000259" key="3">
    <source>
        <dbReference type="Pfam" id="PF17783"/>
    </source>
</evidence>
<comment type="similarity">
    <text evidence="1">Belongs to the CvfB family.</text>
</comment>
<dbReference type="InterPro" id="IPR012340">
    <property type="entry name" value="NA-bd_OB-fold"/>
</dbReference>
<dbReference type="eggNOG" id="COG2996">
    <property type="taxonomic scope" value="Bacteria"/>
</dbReference>
<accession>E1WX88</accession>
<evidence type="ECO:0000259" key="2">
    <source>
        <dbReference type="Pfam" id="PF13509"/>
    </source>
</evidence>
<reference evidence="5" key="1">
    <citation type="journal article" date="2013" name="ISME J.">
        <title>A small predatory core genome in the divergent marine Bacteriovorax marinus SJ and the terrestrial Bdellovibrio bacteriovorus.</title>
        <authorList>
            <person name="Crossman L.C."/>
            <person name="Chen H."/>
            <person name="Cerdeno-Tarraga A.M."/>
            <person name="Brooks K."/>
            <person name="Quail M.A."/>
            <person name="Pineiro S.A."/>
            <person name="Hobley L."/>
            <person name="Sockett R.E."/>
            <person name="Bentley S.D."/>
            <person name="Parkhill J."/>
            <person name="Williams H.N."/>
            <person name="Stine O.C."/>
        </authorList>
    </citation>
    <scope>NUCLEOTIDE SEQUENCE [LARGE SCALE GENOMIC DNA]</scope>
    <source>
        <strain evidence="5">ATCC BAA-682 / DSM 15412 / SJ</strain>
    </source>
</reference>
<dbReference type="Gene3D" id="1.10.10.10">
    <property type="entry name" value="Winged helix-like DNA-binding domain superfamily/Winged helix DNA-binding domain"/>
    <property type="match status" value="1"/>
</dbReference>
<dbReference type="PIRSF" id="PIRSF012524">
    <property type="entry name" value="YitL_S1"/>
    <property type="match status" value="1"/>
</dbReference>
<evidence type="ECO:0000313" key="4">
    <source>
        <dbReference type="EMBL" id="CBW25789.1"/>
    </source>
</evidence>
<dbReference type="Pfam" id="PF17783">
    <property type="entry name" value="WHD_CvfB"/>
    <property type="match status" value="1"/>
</dbReference>
<dbReference type="Proteomes" id="UP000008963">
    <property type="component" value="Chromosome"/>
</dbReference>
<dbReference type="PATRIC" id="fig|862908.3.peg.856"/>
<feature type="domain" description="Conserved virulence factor B first S1" evidence="2">
    <location>
        <begin position="10"/>
        <end position="69"/>
    </location>
</feature>
<feature type="domain" description="Conserved virulence factor B-like winged helix" evidence="3">
    <location>
        <begin position="225"/>
        <end position="282"/>
    </location>
</feature>
<organism evidence="4 5">
    <name type="scientific">Halobacteriovorax marinus (strain ATCC BAA-682 / DSM 15412 / SJ)</name>
    <name type="common">Bacteriovorax marinus</name>
    <dbReference type="NCBI Taxonomy" id="862908"/>
    <lineage>
        <taxon>Bacteria</taxon>
        <taxon>Pseudomonadati</taxon>
        <taxon>Bdellovibrionota</taxon>
        <taxon>Bacteriovoracia</taxon>
        <taxon>Bacteriovoracales</taxon>
        <taxon>Halobacteriovoraceae</taxon>
        <taxon>Halobacteriovorax</taxon>
    </lineage>
</organism>
<dbReference type="Gene3D" id="2.40.50.140">
    <property type="entry name" value="Nucleic acid-binding proteins"/>
    <property type="match status" value="2"/>
</dbReference>
<dbReference type="PANTHER" id="PTHR37296">
    <property type="entry name" value="CONSERVED VIRULENCE FACTOR B"/>
    <property type="match status" value="1"/>
</dbReference>
<keyword evidence="5" id="KW-1185">Reference proteome</keyword>